<dbReference type="InterPro" id="IPR006569">
    <property type="entry name" value="CID_dom"/>
</dbReference>
<evidence type="ECO:0000259" key="4">
    <source>
        <dbReference type="PROSITE" id="PS51391"/>
    </source>
</evidence>
<dbReference type="SMART" id="SM00582">
    <property type="entry name" value="RPR"/>
    <property type="match status" value="1"/>
</dbReference>
<dbReference type="InterPro" id="IPR036770">
    <property type="entry name" value="Ankyrin_rpt-contain_sf"/>
</dbReference>
<feature type="region of interest" description="Disordered" evidence="3">
    <location>
        <begin position="734"/>
        <end position="870"/>
    </location>
</feature>
<feature type="compositionally biased region" description="Low complexity" evidence="3">
    <location>
        <begin position="1459"/>
        <end position="1472"/>
    </location>
</feature>
<dbReference type="PROSITE" id="PS51391">
    <property type="entry name" value="CID"/>
    <property type="match status" value="1"/>
</dbReference>
<evidence type="ECO:0000256" key="2">
    <source>
        <dbReference type="SAM" id="Coils"/>
    </source>
</evidence>
<dbReference type="Pfam" id="PF00023">
    <property type="entry name" value="Ank"/>
    <property type="match status" value="1"/>
</dbReference>
<feature type="repeat" description="ANK" evidence="1">
    <location>
        <begin position="2036"/>
        <end position="2068"/>
    </location>
</feature>
<feature type="region of interest" description="Disordered" evidence="3">
    <location>
        <begin position="898"/>
        <end position="930"/>
    </location>
</feature>
<feature type="region of interest" description="Disordered" evidence="3">
    <location>
        <begin position="2215"/>
        <end position="2254"/>
    </location>
</feature>
<feature type="repeat" description="ANK" evidence="1">
    <location>
        <begin position="1764"/>
        <end position="1796"/>
    </location>
</feature>
<protein>
    <submittedName>
        <fullName evidence="5">ANR42 protein</fullName>
    </submittedName>
</protein>
<dbReference type="InterPro" id="IPR047415">
    <property type="entry name" value="Pcf11_CID"/>
</dbReference>
<reference evidence="5" key="1">
    <citation type="journal article" date="2021" name="Cell">
        <title>Tracing the genetic footprints of vertebrate landing in non-teleost ray-finned fishes.</title>
        <authorList>
            <person name="Bi X."/>
            <person name="Wang K."/>
            <person name="Yang L."/>
            <person name="Pan H."/>
            <person name="Jiang H."/>
            <person name="Wei Q."/>
            <person name="Fang M."/>
            <person name="Yu H."/>
            <person name="Zhu C."/>
            <person name="Cai Y."/>
            <person name="He Y."/>
            <person name="Gan X."/>
            <person name="Zeng H."/>
            <person name="Yu D."/>
            <person name="Zhu Y."/>
            <person name="Jiang H."/>
            <person name="Qiu Q."/>
            <person name="Yang H."/>
            <person name="Zhang Y.E."/>
            <person name="Wang W."/>
            <person name="Zhu M."/>
            <person name="He S."/>
            <person name="Zhang G."/>
        </authorList>
    </citation>
    <scope>NUCLEOTIDE SEQUENCE</scope>
    <source>
        <strain evidence="5">Bchr_001</strain>
    </source>
</reference>
<dbReference type="CDD" id="cd16982">
    <property type="entry name" value="CID_Pcf11"/>
    <property type="match status" value="1"/>
</dbReference>
<keyword evidence="1" id="KW-0040">ANK repeat</keyword>
<feature type="compositionally biased region" description="Basic and acidic residues" evidence="3">
    <location>
        <begin position="346"/>
        <end position="387"/>
    </location>
</feature>
<sequence length="2254" mass="253777">MSDDAAREDACREYQSSLEDLTFNSKPHINMLTILAEENLHFAKDIVAIIEAQIAKAPSTEKLPVLYLVDSIVKNIGREYLTTFTKNIVSTFICVFEKVDENTRKSLFKLRSTWDDIFPLKKLYALDVRVNSLDPAWPIKPLPPNVNSSSIHVNPKFLNKSPEEISAPRANTPQIPATPIVAEPQKNFSQEDVIRQQLLSKQKQLIELQQKKLELELEQTKAQLAITQSAAVSKLPSTACQPHVGKLAHQPPVPREKTWSPIQHQDLKFSTRDPRLNRSAQQLPPPKDHVVKKETLEQGTAVIQSEKRVNVNVEKQPKAEKPKPVKKEMVVAEEKSKSPSPLNKDFQNKTKAIEPDSAKPAEMNKRDPRIRKHLNDKPDIKDDEIKDKRRCLEKKEKEDQNKSSEHRSTAARNKLVNGTLPKHERVEISDKQDLKIGGRSNLRKRSRSRSPLLHSPKRKERRSPKRRTRSISSSPPKIKQRISGAKHSHAEDFPTHSSIREDRNPPRKNTNVHDPRRQKRMQEDRSTESRDPTRLPSESKEVSKRWKSNWEENKQKYLKQSEDHLVHGKAGPQRHKGSWTGGQRNPAPHTPKQHRLSVDANLQIPDVLNSASKRDLLKKANKRLSDGEITQEEFLVVAHQIKQLFQYQEEKQRSDAWDSTNEETRFTGKKKPLLSAPLNTGDMSEAYIKHKAKLRRTQVHHQGSEYWDVNEPRDENYSSDELHYARESDSCKVKIGSRTSDDPFNVRDQNRDEGRRGYGDKDQEKCEDPSLSVRNSEGFSKDASGSRTECRRQRGRPGHDFRKRDEPRGREDYRASYNERFLHPKNTEVHLPRLGGHGGNRKFDGPGEELKKSDGTSRHPTGSFDLPTSHAERHIDFEALPGRSPHSVFDGSSNKLESQQLPIHDSQSSSRFDTNYESSEPSERVRAQGTSGLWRCERTGQTPPRVADDLSSQQCPSRFDGFKGPSTQQPLLRLMDGVPNQMGQPRFDGPARQQGSLRFEGPHGHLIQPRFDSPMVGPPNRGRFDGQPIQMRFDGPQVQNTPARYDCPTGQPGPLRFDGPPLGQQGPVRFDGPPGQQGPVRFDGPPGQQGPVRFDVPSGPQGPVRFEGPLGQQVPMRFDGPMRFEGPLGQQGPIMFDCPVGQQGPLRFDGPLGQQGPVRFEGPLGQQVPVRFEGPMGQQGPVRSEPSMGQMGPVRYEGPLGQQGPGRFEGSLGQQVQGRFEGHLGQQIPSRFEGPPGQQMPARFDGPLGQQVPGRFDGNPLHSDLSVFDCPSDQHNSLRFQGITGHQGPVRSQGPRFDGLRPQGEGPGACFEGSNNPSQMANFNMPINRFGENCFAAPQAFQGQQEPLMDFSSGNSFNGPPNSGGTDFPNAFSRSSATFFTPGSQVSNTEIRNEIPAVMPVRALVQQQTGSVLPGQQFITSQSSVALSQPVPEPDFGQVDVNDLFAKLIDTGIIKLPSTDSSANDSAAASQSHPTEEDDDDDEPDEDQNIPDLTGFIMEEMKQRYDSVINRLYTGIQCYSCGMRFTSSQTDVYADHLDWHYRQNRSEKDISKKVTHRRWYYSLTDWIEFEEIADLEERAKSQFFEKICEICQEKFEMYWEEEEEEWHLKNAIRVEEKTYHPSCYEDYKNSSFADFTPSPSKAPLENPLNSLIPQETEEPSMSESIKQEAGKRVGSCKEESSSDEIKLEQIEIKSERESPEACMNAEFDGFKDPSTQQTLLCQPRADSSAGQQSSLKFVGPHGHMIQSRFHGPIVGYLTRGKKKTNFYSIHDAVRAGNVEELAQLVRNGANINEADSEHKFTPLHWAALSGSLECLHWLLWHGADTTDVTPRGWTAAHLAAIRGQDACVQALLVNGANLSAKDDRGCTPAHIASAHGHSYTLQTILRSGVDANTPDKNNWKPVHYAAFHGRLGCLQFLLKWGASVDDVENNGNTPAHLAAMEGHLHCFKFLVSQGAYITYTLGARNDQGETPKDLAQRFYKSSITQYIEAVEYERDHPQEQENLAFPAHVAAFRGDLDTLQKLIECGVINFNERDDKGSTPLHKAAGQGHLNCLQWLIEMGADCNIMNDAGETAKDTAKRFAQLAAVKLLGGRSQEESDEEIQTDDPSFFEKHSVEGSTDGPNGPNMCLGEKKEGRMRAFKKIEDLERLLEIAKSNYRQLGGILEEDRKKRRETTEAERTIQELQAQLEYERLHRERLECKVDEYMEEIGKLNKSLDRYRTEQEFSEEPTGEKKKTKKKKQTSVGGVFVRRTPEK</sequence>
<feature type="repeat" description="ANK" evidence="1">
    <location>
        <begin position="1930"/>
        <end position="1955"/>
    </location>
</feature>
<feature type="non-terminal residue" evidence="5">
    <location>
        <position position="1"/>
    </location>
</feature>
<evidence type="ECO:0000256" key="1">
    <source>
        <dbReference type="PROSITE-ProRule" id="PRU00023"/>
    </source>
</evidence>
<feature type="compositionally biased region" description="Basic and acidic residues" evidence="3">
    <location>
        <begin position="788"/>
        <end position="814"/>
    </location>
</feature>
<feature type="compositionally biased region" description="Basic and acidic residues" evidence="3">
    <location>
        <begin position="393"/>
        <end position="408"/>
    </location>
</feature>
<gene>
    <name evidence="5" type="primary">Ankrd42</name>
    <name evidence="5" type="ORF">GTO92_0011078</name>
</gene>
<keyword evidence="6" id="KW-1185">Reference proteome</keyword>
<feature type="compositionally biased region" description="Basic and acidic residues" evidence="3">
    <location>
        <begin position="841"/>
        <end position="857"/>
    </location>
</feature>
<feature type="region of interest" description="Disordered" evidence="3">
    <location>
        <begin position="649"/>
        <end position="679"/>
    </location>
</feature>
<dbReference type="InterPro" id="IPR002110">
    <property type="entry name" value="Ankyrin_rpt"/>
</dbReference>
<dbReference type="Gene3D" id="1.25.40.90">
    <property type="match status" value="1"/>
</dbReference>
<feature type="repeat" description="ANK" evidence="1">
    <location>
        <begin position="1864"/>
        <end position="1896"/>
    </location>
</feature>
<keyword evidence="2" id="KW-0175">Coiled coil</keyword>
<dbReference type="PROSITE" id="PS50088">
    <property type="entry name" value="ANK_REPEAT"/>
    <property type="match status" value="7"/>
</dbReference>
<proteinExistence type="predicted"/>
<feature type="compositionally biased region" description="Acidic residues" evidence="3">
    <location>
        <begin position="1476"/>
        <end position="1489"/>
    </location>
</feature>
<feature type="compositionally biased region" description="Basic and acidic residues" evidence="3">
    <location>
        <begin position="739"/>
        <end position="768"/>
    </location>
</feature>
<feature type="compositionally biased region" description="Basic and acidic residues" evidence="3">
    <location>
        <begin position="265"/>
        <end position="276"/>
    </location>
</feature>
<dbReference type="Pfam" id="PF04818">
    <property type="entry name" value="CID"/>
    <property type="match status" value="1"/>
</dbReference>
<feature type="repeat" description="ANK" evidence="1">
    <location>
        <begin position="1831"/>
        <end position="1863"/>
    </location>
</feature>
<dbReference type="InterPro" id="IPR048830">
    <property type="entry name" value="PCF11_helical"/>
</dbReference>
<dbReference type="Pfam" id="PF12796">
    <property type="entry name" value="Ank_2"/>
    <property type="match status" value="3"/>
</dbReference>
<dbReference type="Gene3D" id="1.25.40.20">
    <property type="entry name" value="Ankyrin repeat-containing domain"/>
    <property type="match status" value="2"/>
</dbReference>
<feature type="repeat" description="ANK" evidence="1">
    <location>
        <begin position="1897"/>
        <end position="1929"/>
    </location>
</feature>
<dbReference type="Pfam" id="PF20827">
    <property type="entry name" value="PCF11_charged"/>
    <property type="match status" value="1"/>
</dbReference>
<feature type="compositionally biased region" description="Basic and acidic residues" evidence="3">
    <location>
        <begin position="488"/>
        <end position="566"/>
    </location>
</feature>
<organism evidence="5 6">
    <name type="scientific">Polypterus senegalus</name>
    <name type="common">Senegal bichir</name>
    <dbReference type="NCBI Taxonomy" id="55291"/>
    <lineage>
        <taxon>Eukaryota</taxon>
        <taxon>Metazoa</taxon>
        <taxon>Chordata</taxon>
        <taxon>Craniata</taxon>
        <taxon>Vertebrata</taxon>
        <taxon>Euteleostomi</taxon>
        <taxon>Actinopterygii</taxon>
        <taxon>Polypteriformes</taxon>
        <taxon>Polypteridae</taxon>
        <taxon>Polypterus</taxon>
    </lineage>
</organism>
<dbReference type="InterPro" id="IPR021605">
    <property type="entry name" value="Pcf11_Clp1-ID"/>
</dbReference>
<feature type="compositionally biased region" description="Basic residues" evidence="3">
    <location>
        <begin position="478"/>
        <end position="487"/>
    </location>
</feature>
<dbReference type="InterPro" id="IPR048832">
    <property type="entry name" value="PCF11_charged"/>
</dbReference>
<dbReference type="SUPFAM" id="SSF48403">
    <property type="entry name" value="Ankyrin repeat"/>
    <property type="match status" value="1"/>
</dbReference>
<feature type="compositionally biased region" description="Basic and acidic residues" evidence="3">
    <location>
        <begin position="307"/>
        <end position="337"/>
    </location>
</feature>
<dbReference type="Pfam" id="PF11526">
    <property type="entry name" value="Pfc11_Clp1_ID"/>
    <property type="match status" value="1"/>
</dbReference>
<evidence type="ECO:0000313" key="6">
    <source>
        <dbReference type="Proteomes" id="UP001166052"/>
    </source>
</evidence>
<dbReference type="InterPro" id="IPR045154">
    <property type="entry name" value="PCF11-like"/>
</dbReference>
<feature type="compositionally biased region" description="Basic and acidic residues" evidence="3">
    <location>
        <begin position="710"/>
        <end position="721"/>
    </location>
</feature>
<dbReference type="PANTHER" id="PTHR15921:SF3">
    <property type="entry name" value="PRE-MRNA CLEAVAGE COMPLEX 2 PROTEIN PCF11"/>
    <property type="match status" value="1"/>
</dbReference>
<feature type="coiled-coil region" evidence="2">
    <location>
        <begin position="198"/>
        <end position="230"/>
    </location>
</feature>
<feature type="compositionally biased region" description="Basic and acidic residues" evidence="3">
    <location>
        <begin position="421"/>
        <end position="436"/>
    </location>
</feature>
<feature type="domain" description="CID" evidence="4">
    <location>
        <begin position="6"/>
        <end position="134"/>
    </location>
</feature>
<dbReference type="PROSITE" id="PS50297">
    <property type="entry name" value="ANK_REP_REGION"/>
    <property type="match status" value="6"/>
</dbReference>
<name>A0ABS2Z569_POLSE</name>
<feature type="compositionally biased region" description="Polar residues" evidence="3">
    <location>
        <begin position="898"/>
        <end position="919"/>
    </location>
</feature>
<dbReference type="InterPro" id="IPR008942">
    <property type="entry name" value="ENTH_VHS"/>
</dbReference>
<dbReference type="SMART" id="SM00248">
    <property type="entry name" value="ANK"/>
    <property type="match status" value="8"/>
</dbReference>
<feature type="region of interest" description="Disordered" evidence="3">
    <location>
        <begin position="307"/>
        <end position="602"/>
    </location>
</feature>
<feature type="non-terminal residue" evidence="5">
    <location>
        <position position="2254"/>
    </location>
</feature>
<feature type="compositionally biased region" description="Basic and acidic residues" evidence="3">
    <location>
        <begin position="820"/>
        <end position="831"/>
    </location>
</feature>
<dbReference type="EMBL" id="JAAWVN010021071">
    <property type="protein sequence ID" value="MBN3293331.1"/>
    <property type="molecule type" value="Genomic_DNA"/>
</dbReference>
<feature type="region of interest" description="Disordered" evidence="3">
    <location>
        <begin position="694"/>
        <end position="721"/>
    </location>
</feature>
<feature type="region of interest" description="Disordered" evidence="3">
    <location>
        <begin position="242"/>
        <end position="289"/>
    </location>
</feature>
<dbReference type="PANTHER" id="PTHR15921">
    <property type="entry name" value="PRE-MRNA CLEAVAGE COMPLEX II"/>
    <property type="match status" value="1"/>
</dbReference>
<feature type="compositionally biased region" description="Basic and acidic residues" evidence="3">
    <location>
        <begin position="649"/>
        <end position="666"/>
    </location>
</feature>
<dbReference type="Proteomes" id="UP001166052">
    <property type="component" value="Unassembled WGS sequence"/>
</dbReference>
<feature type="compositionally biased region" description="Polar residues" evidence="3">
    <location>
        <begin position="772"/>
        <end position="787"/>
    </location>
</feature>
<comment type="caution">
    <text evidence="5">The sequence shown here is derived from an EMBL/GenBank/DDBJ whole genome shotgun (WGS) entry which is preliminary data.</text>
</comment>
<feature type="compositionally biased region" description="Basic residues" evidence="3">
    <location>
        <begin position="455"/>
        <end position="469"/>
    </location>
</feature>
<accession>A0ABS2Z569</accession>
<feature type="region of interest" description="Disordered" evidence="3">
    <location>
        <begin position="2091"/>
        <end position="2125"/>
    </location>
</feature>
<dbReference type="SUPFAM" id="SSF48464">
    <property type="entry name" value="ENTH/VHS domain"/>
    <property type="match status" value="1"/>
</dbReference>
<feature type="repeat" description="ANK" evidence="1">
    <location>
        <begin position="1798"/>
        <end position="1830"/>
    </location>
</feature>
<feature type="region of interest" description="Disordered" evidence="3">
    <location>
        <begin position="1459"/>
        <end position="1491"/>
    </location>
</feature>
<evidence type="ECO:0000313" key="5">
    <source>
        <dbReference type="EMBL" id="MBN3293331.1"/>
    </source>
</evidence>
<dbReference type="Pfam" id="PF20845">
    <property type="entry name" value="Pcf11_helical"/>
    <property type="match status" value="1"/>
</dbReference>
<evidence type="ECO:0000256" key="3">
    <source>
        <dbReference type="SAM" id="MobiDB-lite"/>
    </source>
</evidence>